<reference evidence="1 2" key="1">
    <citation type="submission" date="2016-06" db="EMBL/GenBank/DDBJ databases">
        <title>Comparative genomics of the ectomycorrhizal sister species Rhizopogon vinicolor and Rhizopogon vesiculosus (Basidiomycota: Boletales) reveals a divergence of the mating type B locus.</title>
        <authorList>
            <consortium name="DOE Joint Genome Institute"/>
            <person name="Mujic A.B."/>
            <person name="Kuo A."/>
            <person name="Tritt A."/>
            <person name="Lipzen A."/>
            <person name="Chen C."/>
            <person name="Johnson J."/>
            <person name="Sharma A."/>
            <person name="Barry K."/>
            <person name="Grigoriev I.V."/>
            <person name="Spatafora J.W."/>
        </authorList>
    </citation>
    <scope>NUCLEOTIDE SEQUENCE [LARGE SCALE GENOMIC DNA]</scope>
    <source>
        <strain evidence="1 2">AM-OR11-026</strain>
    </source>
</reference>
<dbReference type="InParanoid" id="A0A1B7N8N2"/>
<accession>A0A1B7N8N2</accession>
<dbReference type="Proteomes" id="UP000092154">
    <property type="component" value="Unassembled WGS sequence"/>
</dbReference>
<keyword evidence="2" id="KW-1185">Reference proteome</keyword>
<dbReference type="AlphaFoldDB" id="A0A1B7N8N2"/>
<organism evidence="1 2">
    <name type="scientific">Rhizopogon vinicolor AM-OR11-026</name>
    <dbReference type="NCBI Taxonomy" id="1314800"/>
    <lineage>
        <taxon>Eukaryota</taxon>
        <taxon>Fungi</taxon>
        <taxon>Dikarya</taxon>
        <taxon>Basidiomycota</taxon>
        <taxon>Agaricomycotina</taxon>
        <taxon>Agaricomycetes</taxon>
        <taxon>Agaricomycetidae</taxon>
        <taxon>Boletales</taxon>
        <taxon>Suillineae</taxon>
        <taxon>Rhizopogonaceae</taxon>
        <taxon>Rhizopogon</taxon>
    </lineage>
</organism>
<sequence>MDAEIDNGSIPMKHRDEFDLMKLNYEASPLRLYRGNSLVEPADVNDALTGAVVEVFFVIRHYYLRDKNLIHLVLIFSKSRS</sequence>
<dbReference type="OrthoDB" id="2667153at2759"/>
<dbReference type="EMBL" id="KV448187">
    <property type="protein sequence ID" value="OAX41195.1"/>
    <property type="molecule type" value="Genomic_DNA"/>
</dbReference>
<name>A0A1B7N8N2_9AGAM</name>
<evidence type="ECO:0000313" key="1">
    <source>
        <dbReference type="EMBL" id="OAX41195.1"/>
    </source>
</evidence>
<gene>
    <name evidence="1" type="ORF">K503DRAFT_767871</name>
</gene>
<evidence type="ECO:0000313" key="2">
    <source>
        <dbReference type="Proteomes" id="UP000092154"/>
    </source>
</evidence>
<protein>
    <submittedName>
        <fullName evidence="1">Uncharacterized protein</fullName>
    </submittedName>
</protein>
<proteinExistence type="predicted"/>